<evidence type="ECO:0000256" key="5">
    <source>
        <dbReference type="ARBA" id="ARBA00023062"/>
    </source>
</evidence>
<dbReference type="InterPro" id="IPR011992">
    <property type="entry name" value="EF-hand-dom_pair"/>
</dbReference>
<evidence type="ECO:0000259" key="8">
    <source>
        <dbReference type="PROSITE" id="PS50222"/>
    </source>
</evidence>
<dbReference type="PROSITE" id="PS00018">
    <property type="entry name" value="EF_HAND_1"/>
    <property type="match status" value="1"/>
</dbReference>
<name>K0SIE1_THAOC</name>
<comment type="catalytic activity">
    <reaction evidence="6">
        <text>L-proline + a quinone = (S)-1-pyrroline-5-carboxylate + a quinol + H(+)</text>
        <dbReference type="Rhea" id="RHEA:23784"/>
        <dbReference type="ChEBI" id="CHEBI:15378"/>
        <dbReference type="ChEBI" id="CHEBI:17388"/>
        <dbReference type="ChEBI" id="CHEBI:24646"/>
        <dbReference type="ChEBI" id="CHEBI:60039"/>
        <dbReference type="ChEBI" id="CHEBI:132124"/>
        <dbReference type="EC" id="1.5.5.2"/>
    </reaction>
</comment>
<dbReference type="EMBL" id="AGNL01020693">
    <property type="protein sequence ID" value="EJK60781.1"/>
    <property type="molecule type" value="Genomic_DNA"/>
</dbReference>
<dbReference type="GO" id="GO:0005739">
    <property type="term" value="C:mitochondrion"/>
    <property type="evidence" value="ECO:0007669"/>
    <property type="project" value="TreeGrafter"/>
</dbReference>
<dbReference type="PROSITE" id="PS50222">
    <property type="entry name" value="EF_HAND_2"/>
    <property type="match status" value="1"/>
</dbReference>
<dbReference type="Gene3D" id="1.10.238.10">
    <property type="entry name" value="EF-hand"/>
    <property type="match status" value="1"/>
</dbReference>
<evidence type="ECO:0000256" key="2">
    <source>
        <dbReference type="ARBA" id="ARBA00012695"/>
    </source>
</evidence>
<comment type="cofactor">
    <cofactor evidence="6">
        <name>FAD</name>
        <dbReference type="ChEBI" id="CHEBI:57692"/>
    </cofactor>
</comment>
<dbReference type="Gene3D" id="3.20.20.220">
    <property type="match status" value="1"/>
</dbReference>
<keyword evidence="6" id="KW-0285">Flavoprotein</keyword>
<dbReference type="InterPro" id="IPR015659">
    <property type="entry name" value="Proline_oxidase"/>
</dbReference>
<dbReference type="AlphaFoldDB" id="K0SIE1"/>
<dbReference type="OMA" id="GPLKKYH"/>
<evidence type="ECO:0000256" key="6">
    <source>
        <dbReference type="RuleBase" id="RU364054"/>
    </source>
</evidence>
<feature type="region of interest" description="Disordered" evidence="7">
    <location>
        <begin position="109"/>
        <end position="130"/>
    </location>
</feature>
<evidence type="ECO:0000256" key="3">
    <source>
        <dbReference type="ARBA" id="ARBA00022837"/>
    </source>
</evidence>
<dbReference type="Proteomes" id="UP000266841">
    <property type="component" value="Unassembled WGS sequence"/>
</dbReference>
<organism evidence="9 10">
    <name type="scientific">Thalassiosira oceanica</name>
    <name type="common">Marine diatom</name>
    <dbReference type="NCBI Taxonomy" id="159749"/>
    <lineage>
        <taxon>Eukaryota</taxon>
        <taxon>Sar</taxon>
        <taxon>Stramenopiles</taxon>
        <taxon>Ochrophyta</taxon>
        <taxon>Bacillariophyta</taxon>
        <taxon>Coscinodiscophyceae</taxon>
        <taxon>Thalassiosirophycidae</taxon>
        <taxon>Thalassiosirales</taxon>
        <taxon>Thalassiosiraceae</taxon>
        <taxon>Thalassiosira</taxon>
    </lineage>
</organism>
<feature type="compositionally biased region" description="Polar residues" evidence="7">
    <location>
        <begin position="24"/>
        <end position="33"/>
    </location>
</feature>
<dbReference type="InterPro" id="IPR029041">
    <property type="entry name" value="FAD-linked_oxidoreductase-like"/>
</dbReference>
<protein>
    <recommendedName>
        <fullName evidence="2 6">Proline dehydrogenase</fullName>
        <ecNumber evidence="2 6">1.5.5.2</ecNumber>
    </recommendedName>
</protein>
<dbReference type="InterPro" id="IPR018247">
    <property type="entry name" value="EF_Hand_1_Ca_BS"/>
</dbReference>
<dbReference type="Pfam" id="PF01619">
    <property type="entry name" value="Pro_dh"/>
    <property type="match status" value="1"/>
</dbReference>
<evidence type="ECO:0000256" key="1">
    <source>
        <dbReference type="ARBA" id="ARBA00005869"/>
    </source>
</evidence>
<dbReference type="SUPFAM" id="SSF47473">
    <property type="entry name" value="EF-hand"/>
    <property type="match status" value="1"/>
</dbReference>
<dbReference type="PANTHER" id="PTHR13914:SF0">
    <property type="entry name" value="PROLINE DEHYDROGENASE 1, MITOCHONDRIAL"/>
    <property type="match status" value="1"/>
</dbReference>
<dbReference type="InterPro" id="IPR002872">
    <property type="entry name" value="Proline_DH_dom"/>
</dbReference>
<dbReference type="eggNOG" id="KOG0186">
    <property type="taxonomic scope" value="Eukaryota"/>
</dbReference>
<feature type="domain" description="EF-hand" evidence="8">
    <location>
        <begin position="333"/>
        <end position="368"/>
    </location>
</feature>
<evidence type="ECO:0000256" key="7">
    <source>
        <dbReference type="SAM" id="MobiDB-lite"/>
    </source>
</evidence>
<dbReference type="GO" id="GO:0005509">
    <property type="term" value="F:calcium ion binding"/>
    <property type="evidence" value="ECO:0007669"/>
    <property type="project" value="InterPro"/>
</dbReference>
<evidence type="ECO:0000313" key="9">
    <source>
        <dbReference type="EMBL" id="EJK60781.1"/>
    </source>
</evidence>
<dbReference type="GO" id="GO:0071949">
    <property type="term" value="F:FAD binding"/>
    <property type="evidence" value="ECO:0007669"/>
    <property type="project" value="TreeGrafter"/>
</dbReference>
<keyword evidence="4 6" id="KW-0560">Oxidoreductase</keyword>
<keyword evidence="5 6" id="KW-0642">Proline metabolism</keyword>
<proteinExistence type="inferred from homology"/>
<dbReference type="GO" id="GO:0004657">
    <property type="term" value="F:proline dehydrogenase activity"/>
    <property type="evidence" value="ECO:0007669"/>
    <property type="project" value="UniProtKB-EC"/>
</dbReference>
<keyword evidence="3" id="KW-0106">Calcium</keyword>
<evidence type="ECO:0000313" key="10">
    <source>
        <dbReference type="Proteomes" id="UP000266841"/>
    </source>
</evidence>
<comment type="caution">
    <text evidence="9">The sequence shown here is derived from an EMBL/GenBank/DDBJ whole genome shotgun (WGS) entry which is preliminary data.</text>
</comment>
<dbReference type="OrthoDB" id="5464at2759"/>
<feature type="region of interest" description="Disordered" evidence="7">
    <location>
        <begin position="1"/>
        <end position="33"/>
    </location>
</feature>
<dbReference type="SMART" id="SM00054">
    <property type="entry name" value="EFh"/>
    <property type="match status" value="2"/>
</dbReference>
<comment type="function">
    <text evidence="6">Converts proline to delta-1-pyrroline-5-carboxylate.</text>
</comment>
<dbReference type="PANTHER" id="PTHR13914">
    <property type="entry name" value="PROLINE OXIDASE"/>
    <property type="match status" value="1"/>
</dbReference>
<accession>K0SIE1</accession>
<keyword evidence="6" id="KW-0274">FAD</keyword>
<dbReference type="InterPro" id="IPR002048">
    <property type="entry name" value="EF_hand_dom"/>
</dbReference>
<dbReference type="EC" id="1.5.5.2" evidence="2 6"/>
<sequence length="636" mass="72269">MEKRSNAHNSRRNKNLGPRRTLNHLENQPSQALNPSRFEMFAMRALMRVFSKQKQAAARILTIEHGVVRANRTILAVDDGISTRLISSWSHAPKSALPAPQLSIDSIDVDDRANSSRPGTPTAMIDFSDSSTAHSQKTTFELLRALAVFRVCQVKWIVDNAKMLLNVSNRINTTITEAIVERTFYKHFCAGRDSVDMKPVIDMLQRHGVRPILDYAAENEGGESDEGISPQDAEDILTHPPFNQPARIYAYKSEEDCDRHVEIFRDCIHSVRDVSPCGFAALKVTALGNPELLERMSTMIVETKRLFSKFDTGKTGMVTHEQFKECYRQYFRAEDDEIAKIIQDIDLDNNGMIDYIEFAEMMHPCQLPTFTKQCTDVGPLALATPSDEEIALMQRMSERLHTLAQEAADCGTKLLIDAEHLKYQPAIDSLVLELQQKFNDKGKTDRPVIFNTYQCYMKDAAERAQVDLERSERFGFHFAAKIVRGAYLHHERSRAEELGYESPIHDSKEETDRCYDEVVELLLRYRSEHGPGLEVMVASHNQGSIERAVHLMQRLGIQCADNPSVHFAQLFGMCDNLTFTLGKANFNAFKYLPYGPVGEVIPYLLRRAEENSSVLDKTGDEIHLLLDELKRRYSFV</sequence>
<evidence type="ECO:0000256" key="4">
    <source>
        <dbReference type="ARBA" id="ARBA00023002"/>
    </source>
</evidence>
<dbReference type="SUPFAM" id="SSF51730">
    <property type="entry name" value="FAD-linked oxidoreductase"/>
    <property type="match status" value="1"/>
</dbReference>
<keyword evidence="10" id="KW-1185">Reference proteome</keyword>
<gene>
    <name evidence="9" type="ORF">THAOC_18807</name>
</gene>
<comment type="similarity">
    <text evidence="1 6">Belongs to the proline oxidase family.</text>
</comment>
<dbReference type="GO" id="GO:0010133">
    <property type="term" value="P:L-proline catabolic process to L-glutamate"/>
    <property type="evidence" value="ECO:0007669"/>
    <property type="project" value="TreeGrafter"/>
</dbReference>
<dbReference type="CDD" id="cd00051">
    <property type="entry name" value="EFh"/>
    <property type="match status" value="1"/>
</dbReference>
<reference evidence="9 10" key="1">
    <citation type="journal article" date="2012" name="Genome Biol.">
        <title>Genome and low-iron response of an oceanic diatom adapted to chronic iron limitation.</title>
        <authorList>
            <person name="Lommer M."/>
            <person name="Specht M."/>
            <person name="Roy A.S."/>
            <person name="Kraemer L."/>
            <person name="Andreson R."/>
            <person name="Gutowska M.A."/>
            <person name="Wolf J."/>
            <person name="Bergner S.V."/>
            <person name="Schilhabel M.B."/>
            <person name="Klostermeier U.C."/>
            <person name="Beiko R.G."/>
            <person name="Rosenstiel P."/>
            <person name="Hippler M."/>
            <person name="Laroche J."/>
        </authorList>
    </citation>
    <scope>NUCLEOTIDE SEQUENCE [LARGE SCALE GENOMIC DNA]</scope>
    <source>
        <strain evidence="9 10">CCMP1005</strain>
    </source>
</reference>